<keyword evidence="2" id="KW-1185">Reference proteome</keyword>
<name>A0A8K0T751_9PEZI</name>
<gene>
    <name evidence="1" type="ORF">B0T11DRAFT_301410</name>
</gene>
<evidence type="ECO:0000313" key="2">
    <source>
        <dbReference type="Proteomes" id="UP000813385"/>
    </source>
</evidence>
<reference evidence="1" key="1">
    <citation type="journal article" date="2021" name="Nat. Commun.">
        <title>Genetic determinants of endophytism in the Arabidopsis root mycobiome.</title>
        <authorList>
            <person name="Mesny F."/>
            <person name="Miyauchi S."/>
            <person name="Thiergart T."/>
            <person name="Pickel B."/>
            <person name="Atanasova L."/>
            <person name="Karlsson M."/>
            <person name="Huettel B."/>
            <person name="Barry K.W."/>
            <person name="Haridas S."/>
            <person name="Chen C."/>
            <person name="Bauer D."/>
            <person name="Andreopoulos W."/>
            <person name="Pangilinan J."/>
            <person name="LaButti K."/>
            <person name="Riley R."/>
            <person name="Lipzen A."/>
            <person name="Clum A."/>
            <person name="Drula E."/>
            <person name="Henrissat B."/>
            <person name="Kohler A."/>
            <person name="Grigoriev I.V."/>
            <person name="Martin F.M."/>
            <person name="Hacquard S."/>
        </authorList>
    </citation>
    <scope>NUCLEOTIDE SEQUENCE</scope>
    <source>
        <strain evidence="1">MPI-CAGE-AT-0016</strain>
    </source>
</reference>
<organism evidence="1 2">
    <name type="scientific">Plectosphaerella cucumerina</name>
    <dbReference type="NCBI Taxonomy" id="40658"/>
    <lineage>
        <taxon>Eukaryota</taxon>
        <taxon>Fungi</taxon>
        <taxon>Dikarya</taxon>
        <taxon>Ascomycota</taxon>
        <taxon>Pezizomycotina</taxon>
        <taxon>Sordariomycetes</taxon>
        <taxon>Hypocreomycetidae</taxon>
        <taxon>Glomerellales</taxon>
        <taxon>Plectosphaerellaceae</taxon>
        <taxon>Plectosphaerella</taxon>
    </lineage>
</organism>
<accession>A0A8K0T751</accession>
<proteinExistence type="predicted"/>
<sequence>MSLALGIMPNDADESARIPMPVLGTDDRGVGLRKWPPYGREHQRAAAGPVEVRRSLPTTQTLDMFCTIPRLDFYAFNYRLRPSLEGMVAALAVCLKKMLEMSLRCLGWERLTVPDNSDSGKGDDDDGDSTTRGVRLKAYPFITSSLFLKVAIHPSPLKKFRRGLHTFISSTSDFRVKVLGRIESQWKPKIKTFSRLRATMLPGIGRSRCTWCLWLTSPPKPGNDGYAILDSGQDKASALAPHEIINFIVANAATTTKDLVGYYEAERHDWGSEMSYSDILAWLPSFTSQAQPTPATSNFFTSPGP</sequence>
<protein>
    <submittedName>
        <fullName evidence="1">Uncharacterized protein</fullName>
    </submittedName>
</protein>
<evidence type="ECO:0000313" key="1">
    <source>
        <dbReference type="EMBL" id="KAH7354417.1"/>
    </source>
</evidence>
<dbReference type="EMBL" id="JAGPXD010000005">
    <property type="protein sequence ID" value="KAH7354417.1"/>
    <property type="molecule type" value="Genomic_DNA"/>
</dbReference>
<comment type="caution">
    <text evidence="1">The sequence shown here is derived from an EMBL/GenBank/DDBJ whole genome shotgun (WGS) entry which is preliminary data.</text>
</comment>
<dbReference type="Proteomes" id="UP000813385">
    <property type="component" value="Unassembled WGS sequence"/>
</dbReference>
<dbReference type="AlphaFoldDB" id="A0A8K0T751"/>